<dbReference type="SUPFAM" id="SSF81383">
    <property type="entry name" value="F-box domain"/>
    <property type="match status" value="1"/>
</dbReference>
<dbReference type="InterPro" id="IPR001739">
    <property type="entry name" value="Methyl_CpG_DNA-bd"/>
</dbReference>
<accession>A0ABD2XJ93</accession>
<feature type="region of interest" description="Disordered" evidence="1">
    <location>
        <begin position="282"/>
        <end position="366"/>
    </location>
</feature>
<proteinExistence type="predicted"/>
<dbReference type="PANTHER" id="PTHR15739:SF5">
    <property type="entry name" value="LD23158P"/>
    <property type="match status" value="1"/>
</dbReference>
<dbReference type="Proteomes" id="UP001627154">
    <property type="component" value="Unassembled WGS sequence"/>
</dbReference>
<feature type="region of interest" description="Disordered" evidence="1">
    <location>
        <begin position="132"/>
        <end position="180"/>
    </location>
</feature>
<dbReference type="InterPro" id="IPR016177">
    <property type="entry name" value="DNA-bd_dom_sf"/>
</dbReference>
<dbReference type="EMBL" id="JBJJXI010000021">
    <property type="protein sequence ID" value="KAL3405265.1"/>
    <property type="molecule type" value="Genomic_DNA"/>
</dbReference>
<dbReference type="InterPro" id="IPR032675">
    <property type="entry name" value="LRR_dom_sf"/>
</dbReference>
<feature type="domain" description="MBD" evidence="3">
    <location>
        <begin position="196"/>
        <end position="268"/>
    </location>
</feature>
<reference evidence="4 5" key="1">
    <citation type="journal article" date="2024" name="bioRxiv">
        <title>A reference genome for Trichogramma kaykai: A tiny desert-dwelling parasitoid wasp with competing sex-ratio distorters.</title>
        <authorList>
            <person name="Culotta J."/>
            <person name="Lindsey A.R."/>
        </authorList>
    </citation>
    <scope>NUCLEOTIDE SEQUENCE [LARGE SCALE GENOMIC DNA]</scope>
    <source>
        <strain evidence="4 5">KSX58</strain>
    </source>
</reference>
<feature type="domain" description="F-box" evidence="2">
    <location>
        <begin position="422"/>
        <end position="458"/>
    </location>
</feature>
<feature type="compositionally biased region" description="Polar residues" evidence="1">
    <location>
        <begin position="149"/>
        <end position="171"/>
    </location>
</feature>
<feature type="compositionally biased region" description="Polar residues" evidence="1">
    <location>
        <begin position="356"/>
        <end position="366"/>
    </location>
</feature>
<dbReference type="InterPro" id="IPR052283">
    <property type="entry name" value="GenomicStab_NeuMorph_Reg"/>
</dbReference>
<evidence type="ECO:0000259" key="3">
    <source>
        <dbReference type="PROSITE" id="PS50982"/>
    </source>
</evidence>
<name>A0ABD2XJ93_9HYME</name>
<gene>
    <name evidence="4" type="ORF">TKK_002299</name>
</gene>
<sequence length="829" mass="93983">MEIISKNNKEDQQKLNGDSYLHKDITTFSSNQERVDLTRTDNIIDTMFQTVAAVPADILNKFSFINDKSSSETDDFYGFETSEYKQYDISKTTLKRLIEQEEADIFQISKRRKTTNLWKGLKNADSFSEEIDENISEPGSPKTVPEANFSDSTANDFSSKSEKCNNTSMHSTKTRTKRSFRAASPITTTRQKVSIDITNPLYREPFKYGWKRELVYRAGSSDNQSKRMADIYYYTPEGKKVRSFREVTETLTTSELTIENFTFFKEPLGVNDPAKEIIRDAKKGKEAHVPTKPYQKIPKKSIDTPPIQNDTPKKSSVKSTPPAIPVKTPSKNAKVASKLKVKISSKKVTPSKESKSPMTSTDNTVDTKVAQTSQWTNASNNKEIVDKNHAMKSKKIIKKKSNQIEADNKQNFMVSVCAGYHALSRIFQYLKVQELLRAGRVCRMWRDLAAHPSLWKTVRMKNSQVTDWDGFAEALKSRGTQYLDLRKMLIAGDAADSVWQKFVNIIPKITSLLKLELCRCPAMVVEEVMKNCPQLKILNALSIKCESINIKCVSELKNCTELRLKGLNAMTLDGDLSSLVNLTQLTHLSLTSIKELGSKKIKMVESLYNLESLELGECCDFPENFGTDVLVKLQSLNRLRLEKGQGSCCTFDILEGISQLKNLTQLELVNFDVKNGFDRHLARCKNIKRFLIIPTYVSQSATSNNMILKGVTELSNNLTHFVWGVTQELLKVTELFVDQCNQMNKHVSGDSIPVLKPVPYMNLIQDLVNDKNQLKEEQQLNSSNPQVEILPLPHLQKLLLTALPKTRVKILKIPFHATWRQSITDSTTQ</sequence>
<dbReference type="PROSITE" id="PS50982">
    <property type="entry name" value="MBD"/>
    <property type="match status" value="1"/>
</dbReference>
<dbReference type="SMART" id="SM00391">
    <property type="entry name" value="MBD"/>
    <property type="match status" value="1"/>
</dbReference>
<dbReference type="SUPFAM" id="SSF54171">
    <property type="entry name" value="DNA-binding domain"/>
    <property type="match status" value="1"/>
</dbReference>
<dbReference type="PROSITE" id="PS50181">
    <property type="entry name" value="FBOX"/>
    <property type="match status" value="1"/>
</dbReference>
<evidence type="ECO:0000259" key="2">
    <source>
        <dbReference type="PROSITE" id="PS50181"/>
    </source>
</evidence>
<dbReference type="Gene3D" id="1.20.1280.50">
    <property type="match status" value="1"/>
</dbReference>
<dbReference type="Pfam" id="PF12937">
    <property type="entry name" value="F-box-like"/>
    <property type="match status" value="1"/>
</dbReference>
<protein>
    <recommendedName>
        <fullName evidence="6">F-box domain-containing protein</fullName>
    </recommendedName>
</protein>
<dbReference type="PANTHER" id="PTHR15739">
    <property type="entry name" value="ZINC FINGER PROTEIN"/>
    <property type="match status" value="1"/>
</dbReference>
<evidence type="ECO:0008006" key="6">
    <source>
        <dbReference type="Google" id="ProtNLM"/>
    </source>
</evidence>
<dbReference type="Gene3D" id="3.30.890.10">
    <property type="entry name" value="Methyl-cpg-binding Protein 2, Chain A"/>
    <property type="match status" value="1"/>
</dbReference>
<evidence type="ECO:0000313" key="4">
    <source>
        <dbReference type="EMBL" id="KAL3405265.1"/>
    </source>
</evidence>
<dbReference type="Pfam" id="PF01429">
    <property type="entry name" value="MBD"/>
    <property type="match status" value="1"/>
</dbReference>
<comment type="caution">
    <text evidence="4">The sequence shown here is derived from an EMBL/GenBank/DDBJ whole genome shotgun (WGS) entry which is preliminary data.</text>
</comment>
<evidence type="ECO:0000313" key="5">
    <source>
        <dbReference type="Proteomes" id="UP001627154"/>
    </source>
</evidence>
<evidence type="ECO:0000256" key="1">
    <source>
        <dbReference type="SAM" id="MobiDB-lite"/>
    </source>
</evidence>
<organism evidence="4 5">
    <name type="scientific">Trichogramma kaykai</name>
    <dbReference type="NCBI Taxonomy" id="54128"/>
    <lineage>
        <taxon>Eukaryota</taxon>
        <taxon>Metazoa</taxon>
        <taxon>Ecdysozoa</taxon>
        <taxon>Arthropoda</taxon>
        <taxon>Hexapoda</taxon>
        <taxon>Insecta</taxon>
        <taxon>Pterygota</taxon>
        <taxon>Neoptera</taxon>
        <taxon>Endopterygota</taxon>
        <taxon>Hymenoptera</taxon>
        <taxon>Apocrita</taxon>
        <taxon>Proctotrupomorpha</taxon>
        <taxon>Chalcidoidea</taxon>
        <taxon>Trichogrammatidae</taxon>
        <taxon>Trichogramma</taxon>
    </lineage>
</organism>
<keyword evidence="5" id="KW-1185">Reference proteome</keyword>
<dbReference type="AlphaFoldDB" id="A0ABD2XJ93"/>
<dbReference type="InterPro" id="IPR036047">
    <property type="entry name" value="F-box-like_dom_sf"/>
</dbReference>
<dbReference type="InterPro" id="IPR001810">
    <property type="entry name" value="F-box_dom"/>
</dbReference>
<dbReference type="Gene3D" id="3.80.10.10">
    <property type="entry name" value="Ribonuclease Inhibitor"/>
    <property type="match status" value="1"/>
</dbReference>
<dbReference type="SUPFAM" id="SSF52058">
    <property type="entry name" value="L domain-like"/>
    <property type="match status" value="1"/>
</dbReference>